<dbReference type="PANTHER" id="PTHR19315">
    <property type="entry name" value="ER MEMBRANE PROTEIN COMPLEX SUBUNIT 4"/>
    <property type="match status" value="1"/>
</dbReference>
<evidence type="ECO:0000256" key="7">
    <source>
        <dbReference type="ARBA" id="ARBA00023136"/>
    </source>
</evidence>
<evidence type="ECO:0000256" key="9">
    <source>
        <dbReference type="SAM" id="Phobius"/>
    </source>
</evidence>
<evidence type="ECO:0000313" key="10">
    <source>
        <dbReference type="EMBL" id="KAK9842355.1"/>
    </source>
</evidence>
<evidence type="ECO:0000256" key="1">
    <source>
        <dbReference type="ARBA" id="ARBA00004477"/>
    </source>
</evidence>
<protein>
    <recommendedName>
        <fullName evidence="3">ER membrane protein complex subunit 4</fullName>
    </recommendedName>
</protein>
<feature type="transmembrane region" description="Helical" evidence="9">
    <location>
        <begin position="121"/>
        <end position="140"/>
    </location>
</feature>
<keyword evidence="5" id="KW-0256">Endoplasmic reticulum</keyword>
<dbReference type="InterPro" id="IPR009445">
    <property type="entry name" value="TMEM85/Emc4"/>
</dbReference>
<dbReference type="Pfam" id="PF06417">
    <property type="entry name" value="EMC4"/>
    <property type="match status" value="1"/>
</dbReference>
<evidence type="ECO:0000256" key="4">
    <source>
        <dbReference type="ARBA" id="ARBA00022692"/>
    </source>
</evidence>
<evidence type="ECO:0000256" key="5">
    <source>
        <dbReference type="ARBA" id="ARBA00022824"/>
    </source>
</evidence>
<comment type="subcellular location">
    <subcellularLocation>
        <location evidence="1">Endoplasmic reticulum membrane</location>
        <topology evidence="1">Multi-pass membrane protein</topology>
    </subcellularLocation>
</comment>
<dbReference type="Proteomes" id="UP001445335">
    <property type="component" value="Unassembled WGS sequence"/>
</dbReference>
<reference evidence="10 11" key="1">
    <citation type="journal article" date="2024" name="Nat. Commun.">
        <title>Phylogenomics reveals the evolutionary origins of lichenization in chlorophyte algae.</title>
        <authorList>
            <person name="Puginier C."/>
            <person name="Libourel C."/>
            <person name="Otte J."/>
            <person name="Skaloud P."/>
            <person name="Haon M."/>
            <person name="Grisel S."/>
            <person name="Petersen M."/>
            <person name="Berrin J.G."/>
            <person name="Delaux P.M."/>
            <person name="Dal Grande F."/>
            <person name="Keller J."/>
        </authorList>
    </citation>
    <scope>NUCLEOTIDE SEQUENCE [LARGE SCALE GENOMIC DNA]</scope>
    <source>
        <strain evidence="10 11">SAG 245.80</strain>
    </source>
</reference>
<accession>A0AAW1S7I6</accession>
<evidence type="ECO:0000313" key="11">
    <source>
        <dbReference type="Proteomes" id="UP001445335"/>
    </source>
</evidence>
<dbReference type="AlphaFoldDB" id="A0AAW1S7I6"/>
<proteinExistence type="inferred from homology"/>
<sequence length="176" mass="18929">MAEFRKWRVDFDANETGVVDKRRVPDPPGYEASAGREVSTSGGARGGADLATKQAAVNGRAYGQLKSVAFLCFIMYMSGSQIHLFSIMTTVSGIYQPLMAIVNSEKMFPEELSEGGKLNILYPRLLYCLIQAGGLAFALWKLNGMGLLPTHASDYVSALAVPRALEFSSGGVQLGV</sequence>
<evidence type="ECO:0000256" key="6">
    <source>
        <dbReference type="ARBA" id="ARBA00022989"/>
    </source>
</evidence>
<keyword evidence="11" id="KW-1185">Reference proteome</keyword>
<dbReference type="EMBL" id="JALJOU010000008">
    <property type="protein sequence ID" value="KAK9842355.1"/>
    <property type="molecule type" value="Genomic_DNA"/>
</dbReference>
<comment type="caution">
    <text evidence="10">The sequence shown here is derived from an EMBL/GenBank/DDBJ whole genome shotgun (WGS) entry which is preliminary data.</text>
</comment>
<name>A0AAW1S7I6_9CHLO</name>
<evidence type="ECO:0000256" key="8">
    <source>
        <dbReference type="SAM" id="MobiDB-lite"/>
    </source>
</evidence>
<keyword evidence="4 9" id="KW-0812">Transmembrane</keyword>
<keyword evidence="7 9" id="KW-0472">Membrane</keyword>
<gene>
    <name evidence="10" type="ORF">WJX81_008162</name>
</gene>
<feature type="region of interest" description="Disordered" evidence="8">
    <location>
        <begin position="20"/>
        <end position="46"/>
    </location>
</feature>
<keyword evidence="6 9" id="KW-1133">Transmembrane helix</keyword>
<evidence type="ECO:0000256" key="2">
    <source>
        <dbReference type="ARBA" id="ARBA00007715"/>
    </source>
</evidence>
<organism evidence="10 11">
    <name type="scientific">Elliptochloris bilobata</name>
    <dbReference type="NCBI Taxonomy" id="381761"/>
    <lineage>
        <taxon>Eukaryota</taxon>
        <taxon>Viridiplantae</taxon>
        <taxon>Chlorophyta</taxon>
        <taxon>core chlorophytes</taxon>
        <taxon>Trebouxiophyceae</taxon>
        <taxon>Trebouxiophyceae incertae sedis</taxon>
        <taxon>Elliptochloris clade</taxon>
        <taxon>Elliptochloris</taxon>
    </lineage>
</organism>
<comment type="similarity">
    <text evidence="2">Belongs to the EMC4 family.</text>
</comment>
<evidence type="ECO:0000256" key="3">
    <source>
        <dbReference type="ARBA" id="ARBA00020820"/>
    </source>
</evidence>
<dbReference type="GO" id="GO:0005789">
    <property type="term" value="C:endoplasmic reticulum membrane"/>
    <property type="evidence" value="ECO:0007669"/>
    <property type="project" value="UniProtKB-SubCell"/>
</dbReference>